<proteinExistence type="predicted"/>
<keyword evidence="2" id="KW-0560">Oxidoreductase</keyword>
<dbReference type="EMBL" id="SFBK01000017">
    <property type="protein sequence ID" value="TRU31000.1"/>
    <property type="molecule type" value="Genomic_DNA"/>
</dbReference>
<evidence type="ECO:0000313" key="5">
    <source>
        <dbReference type="EMBL" id="TRU31000.1"/>
    </source>
</evidence>
<dbReference type="InterPro" id="IPR050411">
    <property type="entry name" value="AlphaKG_dependent_hydroxylases"/>
</dbReference>
<dbReference type="InterPro" id="IPR003819">
    <property type="entry name" value="TauD/TfdA-like"/>
</dbReference>
<dbReference type="SUPFAM" id="SSF51197">
    <property type="entry name" value="Clavaminate synthase-like"/>
    <property type="match status" value="1"/>
</dbReference>
<sequence>MSKLNAVRRKPIQVETQKIIEISYSEPDQSLPMVVKPSLEGLNLLSWFKNNREFIDENLSQHGAILWRNFCIKSILEFEQLLQEIWGDLLDYTYRSTPRSKVQGKIHTSTEYPAHQTIPLHNEMSYSCSWPLKIAFFCQKAATERGETPIADSRNLLKLLSPQIVNQFEEKKLLYVRNYGAGLDLTWQNVFQTEEKSLVEAYCRQQGIDWEWKEGDRLKTWQVCQATAVHPQTGDKIWFNQAHLFHVSSLEPNIRDLVLSEYKSEDLPRNVYYGDGTAIDDQIIAEINHCYQQETVMFSWQSGDILLLDNMRFSHGRMPYVGQRKVVVGMAQLYSNNIIKQAEVN</sequence>
<accession>A0A552E931</accession>
<reference evidence="5 6" key="1">
    <citation type="submission" date="2019-01" db="EMBL/GenBank/DDBJ databases">
        <title>Coherence of Microcystis species and biogeography revealed through population genomics.</title>
        <authorList>
            <person name="Perez-Carrascal O.M."/>
            <person name="Terrat Y."/>
            <person name="Giani A."/>
            <person name="Fortin N."/>
            <person name="Tromas N."/>
            <person name="Shapiro B.J."/>
        </authorList>
    </citation>
    <scope>NUCLEOTIDE SEQUENCE [LARGE SCALE GENOMIC DNA]</scope>
    <source>
        <strain evidence="5">Ma_QC_B_20070730_S2</strain>
    </source>
</reference>
<dbReference type="Gene3D" id="3.60.130.10">
    <property type="entry name" value="Clavaminate synthase-like"/>
    <property type="match status" value="1"/>
</dbReference>
<dbReference type="GO" id="GO:0017000">
    <property type="term" value="P:antibiotic biosynthetic process"/>
    <property type="evidence" value="ECO:0007669"/>
    <property type="project" value="UniProtKB-KW"/>
</dbReference>
<dbReference type="PANTHER" id="PTHR10696">
    <property type="entry name" value="GAMMA-BUTYROBETAINE HYDROXYLASE-RELATED"/>
    <property type="match status" value="1"/>
</dbReference>
<organism evidence="5 6">
    <name type="scientific">Microcystis aeruginosa Ma_QC_B_20070730_S2</name>
    <dbReference type="NCBI Taxonomy" id="2486256"/>
    <lineage>
        <taxon>Bacteria</taxon>
        <taxon>Bacillati</taxon>
        <taxon>Cyanobacteriota</taxon>
        <taxon>Cyanophyceae</taxon>
        <taxon>Oscillatoriophycideae</taxon>
        <taxon>Chroococcales</taxon>
        <taxon>Microcystaceae</taxon>
        <taxon>Microcystis</taxon>
    </lineage>
</organism>
<feature type="domain" description="TauD/TfdA-like" evidence="4">
    <location>
        <begin position="41"/>
        <end position="327"/>
    </location>
</feature>
<gene>
    <name evidence="5" type="ORF">EWV80_01015</name>
</gene>
<evidence type="ECO:0000256" key="2">
    <source>
        <dbReference type="ARBA" id="ARBA00023002"/>
    </source>
</evidence>
<keyword evidence="5" id="KW-0223">Dioxygenase</keyword>
<evidence type="ECO:0000256" key="3">
    <source>
        <dbReference type="ARBA" id="ARBA00023194"/>
    </source>
</evidence>
<dbReference type="AlphaFoldDB" id="A0A552E931"/>
<dbReference type="Pfam" id="PF02668">
    <property type="entry name" value="TauD"/>
    <property type="match status" value="1"/>
</dbReference>
<comment type="cofactor">
    <cofactor evidence="1">
        <name>Fe(2+)</name>
        <dbReference type="ChEBI" id="CHEBI:29033"/>
    </cofactor>
</comment>
<dbReference type="InterPro" id="IPR042098">
    <property type="entry name" value="TauD-like_sf"/>
</dbReference>
<protein>
    <submittedName>
        <fullName evidence="5">TauD/TfdA family dioxygenase</fullName>
    </submittedName>
</protein>
<evidence type="ECO:0000313" key="6">
    <source>
        <dbReference type="Proteomes" id="UP000320551"/>
    </source>
</evidence>
<name>A0A552E931_MICAE</name>
<dbReference type="GO" id="GO:0051213">
    <property type="term" value="F:dioxygenase activity"/>
    <property type="evidence" value="ECO:0007669"/>
    <property type="project" value="UniProtKB-KW"/>
</dbReference>
<evidence type="ECO:0000259" key="4">
    <source>
        <dbReference type="Pfam" id="PF02668"/>
    </source>
</evidence>
<comment type="caution">
    <text evidence="5">The sequence shown here is derived from an EMBL/GenBank/DDBJ whole genome shotgun (WGS) entry which is preliminary data.</text>
</comment>
<keyword evidence="3" id="KW-0045">Antibiotic biosynthesis</keyword>
<dbReference type="PANTHER" id="PTHR10696:SF56">
    <property type="entry name" value="TAUD_TFDA-LIKE DOMAIN-CONTAINING PROTEIN"/>
    <property type="match status" value="1"/>
</dbReference>
<dbReference type="Proteomes" id="UP000320551">
    <property type="component" value="Unassembled WGS sequence"/>
</dbReference>
<evidence type="ECO:0000256" key="1">
    <source>
        <dbReference type="ARBA" id="ARBA00001954"/>
    </source>
</evidence>